<name>I2GGA4_9BACT</name>
<dbReference type="SMART" id="SM00342">
    <property type="entry name" value="HTH_ARAC"/>
    <property type="match status" value="1"/>
</dbReference>
<keyword evidence="6" id="KW-1185">Reference proteome</keyword>
<evidence type="ECO:0000256" key="3">
    <source>
        <dbReference type="ARBA" id="ARBA00023163"/>
    </source>
</evidence>
<protein>
    <submittedName>
        <fullName evidence="5">Transcriptional regulator, AraC family</fullName>
    </submittedName>
</protein>
<dbReference type="Gene3D" id="1.10.10.60">
    <property type="entry name" value="Homeodomain-like"/>
    <property type="match status" value="2"/>
</dbReference>
<dbReference type="RefSeq" id="WP_009281513.1">
    <property type="nucleotide sequence ID" value="NZ_CAIT01000006.1"/>
</dbReference>
<evidence type="ECO:0000256" key="1">
    <source>
        <dbReference type="ARBA" id="ARBA00023015"/>
    </source>
</evidence>
<dbReference type="PANTHER" id="PTHR43280:SF32">
    <property type="entry name" value="TRANSCRIPTIONAL REGULATORY PROTEIN"/>
    <property type="match status" value="1"/>
</dbReference>
<dbReference type="PROSITE" id="PS01124">
    <property type="entry name" value="HTH_ARAC_FAMILY_2"/>
    <property type="match status" value="1"/>
</dbReference>
<gene>
    <name evidence="5" type="ORF">BN8_01974</name>
</gene>
<dbReference type="eggNOG" id="COG2207">
    <property type="taxonomic scope" value="Bacteria"/>
</dbReference>
<dbReference type="InterPro" id="IPR009057">
    <property type="entry name" value="Homeodomain-like_sf"/>
</dbReference>
<dbReference type="EMBL" id="CAIT01000006">
    <property type="protein sequence ID" value="CCH52929.1"/>
    <property type="molecule type" value="Genomic_DNA"/>
</dbReference>
<dbReference type="GO" id="GO:0043565">
    <property type="term" value="F:sequence-specific DNA binding"/>
    <property type="evidence" value="ECO:0007669"/>
    <property type="project" value="InterPro"/>
</dbReference>
<dbReference type="AlphaFoldDB" id="I2GGA4"/>
<evidence type="ECO:0000313" key="5">
    <source>
        <dbReference type="EMBL" id="CCH52929.1"/>
    </source>
</evidence>
<dbReference type="PRINTS" id="PR00032">
    <property type="entry name" value="HTHARAC"/>
</dbReference>
<sequence length="302" mass="35159">MSDFLKIESISQLHRMLGYDKPRHPLITVIDYSQVKNRPEHFNVKIVVDFYVISLKSPAPVALQYGRQYYDFDEGTMLFMAPGQVFSVQEFNEDSQYDGWGLYFHPDLLVQADLGRRMKEYTFFSYAVSEALHVSEDEQQTLSVLVDTIRKEYSSNLDVYSQRVIVTAIEQLLNYAQRFYGRQFLTRQKFNTDLISRFEALLAGYFARGQQTEQGLPAVEYLAAELHLSPSYLTDLLKRETGKTTKEYIQTYVIEQAKLRLLNSTETVNEIAYGLGFDYPQYFNRLFKAKTGMTPVEYRTLN</sequence>
<accession>I2GGA4</accession>
<dbReference type="OrthoDB" id="643086at2"/>
<evidence type="ECO:0000256" key="2">
    <source>
        <dbReference type="ARBA" id="ARBA00023125"/>
    </source>
</evidence>
<dbReference type="InterPro" id="IPR018060">
    <property type="entry name" value="HTH_AraC"/>
</dbReference>
<evidence type="ECO:0000259" key="4">
    <source>
        <dbReference type="PROSITE" id="PS01124"/>
    </source>
</evidence>
<keyword evidence="1" id="KW-0805">Transcription regulation</keyword>
<dbReference type="PANTHER" id="PTHR43280">
    <property type="entry name" value="ARAC-FAMILY TRANSCRIPTIONAL REGULATOR"/>
    <property type="match status" value="1"/>
</dbReference>
<dbReference type="InterPro" id="IPR020449">
    <property type="entry name" value="Tscrpt_reg_AraC-type_HTH"/>
</dbReference>
<evidence type="ECO:0000313" key="6">
    <source>
        <dbReference type="Proteomes" id="UP000009309"/>
    </source>
</evidence>
<keyword evidence="2" id="KW-0238">DNA-binding</keyword>
<comment type="caution">
    <text evidence="5">The sequence shown here is derived from an EMBL/GenBank/DDBJ whole genome shotgun (WGS) entry which is preliminary data.</text>
</comment>
<reference evidence="5 6" key="1">
    <citation type="journal article" date="2012" name="J. Bacteriol.">
        <title>Genome Sequence of the Filamentous Bacterium Fibrisoma limi BUZ 3T.</title>
        <authorList>
            <person name="Filippini M."/>
            <person name="Qi W."/>
            <person name="Jaenicke S."/>
            <person name="Goesmann A."/>
            <person name="Smits T.H."/>
            <person name="Bagheri H.C."/>
        </authorList>
    </citation>
    <scope>NUCLEOTIDE SEQUENCE [LARGE SCALE GENOMIC DNA]</scope>
    <source>
        <strain evidence="6">BUZ 3T</strain>
    </source>
</reference>
<dbReference type="SUPFAM" id="SSF46689">
    <property type="entry name" value="Homeodomain-like"/>
    <property type="match status" value="1"/>
</dbReference>
<organism evidence="5 6">
    <name type="scientific">Fibrisoma limi BUZ 3</name>
    <dbReference type="NCBI Taxonomy" id="1185876"/>
    <lineage>
        <taxon>Bacteria</taxon>
        <taxon>Pseudomonadati</taxon>
        <taxon>Bacteroidota</taxon>
        <taxon>Cytophagia</taxon>
        <taxon>Cytophagales</taxon>
        <taxon>Spirosomataceae</taxon>
        <taxon>Fibrisoma</taxon>
    </lineage>
</organism>
<feature type="domain" description="HTH araC/xylS-type" evidence="4">
    <location>
        <begin position="196"/>
        <end position="301"/>
    </location>
</feature>
<dbReference type="STRING" id="1185876.BN8_01974"/>
<dbReference type="Pfam" id="PF12833">
    <property type="entry name" value="HTH_18"/>
    <property type="match status" value="1"/>
</dbReference>
<dbReference type="Proteomes" id="UP000009309">
    <property type="component" value="Unassembled WGS sequence"/>
</dbReference>
<proteinExistence type="predicted"/>
<dbReference type="GO" id="GO:0003700">
    <property type="term" value="F:DNA-binding transcription factor activity"/>
    <property type="evidence" value="ECO:0007669"/>
    <property type="project" value="InterPro"/>
</dbReference>
<keyword evidence="3" id="KW-0804">Transcription</keyword>